<evidence type="ECO:0000313" key="5">
    <source>
        <dbReference type="Proteomes" id="UP000004491"/>
    </source>
</evidence>
<dbReference type="InterPro" id="IPR050706">
    <property type="entry name" value="Cyclic-di-GMP_PDE-like"/>
</dbReference>
<comment type="caution">
    <text evidence="4">The sequence shown here is derived from an EMBL/GenBank/DDBJ whole genome shotgun (WGS) entry which is preliminary data.</text>
</comment>
<dbReference type="PANTHER" id="PTHR33121:SF79">
    <property type="entry name" value="CYCLIC DI-GMP PHOSPHODIESTERASE PDED-RELATED"/>
    <property type="match status" value="1"/>
</dbReference>
<dbReference type="InterPro" id="IPR011006">
    <property type="entry name" value="CheY-like_superfamily"/>
</dbReference>
<evidence type="ECO:0000313" key="4">
    <source>
        <dbReference type="EMBL" id="EGV51602.1"/>
    </source>
</evidence>
<dbReference type="CDD" id="cd01948">
    <property type="entry name" value="EAL"/>
    <property type="match status" value="1"/>
</dbReference>
<evidence type="ECO:0000259" key="3">
    <source>
        <dbReference type="PROSITE" id="PS50883"/>
    </source>
</evidence>
<dbReference type="GO" id="GO:0000160">
    <property type="term" value="P:phosphorelay signal transduction system"/>
    <property type="evidence" value="ECO:0007669"/>
    <property type="project" value="InterPro"/>
</dbReference>
<accession>G2DCL8</accession>
<name>G2DCL8_9GAMM</name>
<dbReference type="PROSITE" id="PS50883">
    <property type="entry name" value="EAL"/>
    <property type="match status" value="1"/>
</dbReference>
<dbReference type="PANTHER" id="PTHR33121">
    <property type="entry name" value="CYCLIC DI-GMP PHOSPHODIESTERASE PDEF"/>
    <property type="match status" value="1"/>
</dbReference>
<dbReference type="SMART" id="SM00448">
    <property type="entry name" value="REC"/>
    <property type="match status" value="1"/>
</dbReference>
<dbReference type="Pfam" id="PF00072">
    <property type="entry name" value="Response_reg"/>
    <property type="match status" value="1"/>
</dbReference>
<dbReference type="InterPro" id="IPR001789">
    <property type="entry name" value="Sig_transdc_resp-reg_receiver"/>
</dbReference>
<dbReference type="PROSITE" id="PS50110">
    <property type="entry name" value="RESPONSE_REGULATORY"/>
    <property type="match status" value="1"/>
</dbReference>
<gene>
    <name evidence="4" type="ORF">Rifp1Sym_bd00040</name>
</gene>
<dbReference type="InterPro" id="IPR001633">
    <property type="entry name" value="EAL_dom"/>
</dbReference>
<keyword evidence="5" id="KW-1185">Reference proteome</keyword>
<feature type="domain" description="Response regulatory" evidence="2">
    <location>
        <begin position="26"/>
        <end position="144"/>
    </location>
</feature>
<sequence length="418" mass="46824">MMSRRCCARQLTERGTGTLAMADKRKLLVIDDEPDIGAFVRDVALDVGYDAVAAHLPGSFEQVYSDDLDVIVLDLIMPGRDGVELLRIMAEQRANASIILISGYDTGVLHSAQKLASEQGLHVVGTLTKPIRYTELEEMLNTIAFPSRNKPFDAIEFLELPTEQELHLALNNGELEPFFQPQLRFSNNSLIGVEALIRWRHPDRGLLGPNIIIPLAEQSGLMDRLAAEVLQQSFKQAAEWLRAGLKTRVAINMAPCNFKDLDLPEWMDKKIRQYGLGPDQITLEVTETTLMQELIKSLDILTRLRMKQVKLSIDDFGTGYSSLVQLHRIPFSEIKIDKSFVMRATADKEALAIVKMTILLGHELGMKVVGEGIEDQATWDLLTSLGCDVAQGYFIAKPMPGWQLLEWAMKQNNSNLNH</sequence>
<dbReference type="Pfam" id="PF00563">
    <property type="entry name" value="EAL"/>
    <property type="match status" value="1"/>
</dbReference>
<dbReference type="SUPFAM" id="SSF52172">
    <property type="entry name" value="CheY-like"/>
    <property type="match status" value="1"/>
</dbReference>
<evidence type="ECO:0000256" key="1">
    <source>
        <dbReference type="PROSITE-ProRule" id="PRU00169"/>
    </source>
</evidence>
<dbReference type="Gene3D" id="3.40.50.2300">
    <property type="match status" value="1"/>
</dbReference>
<feature type="modified residue" description="4-aspartylphosphate" evidence="1">
    <location>
        <position position="74"/>
    </location>
</feature>
<dbReference type="Proteomes" id="UP000004491">
    <property type="component" value="Unassembled WGS sequence"/>
</dbReference>
<dbReference type="InterPro" id="IPR035919">
    <property type="entry name" value="EAL_sf"/>
</dbReference>
<keyword evidence="1" id="KW-0597">Phosphoprotein</keyword>
<organism evidence="4 5">
    <name type="scientific">endosymbiont of Riftia pachyptila</name>
    <name type="common">vent Ph05</name>
    <dbReference type="NCBI Taxonomy" id="1048808"/>
    <lineage>
        <taxon>Bacteria</taxon>
        <taxon>Pseudomonadati</taxon>
        <taxon>Pseudomonadota</taxon>
        <taxon>Gammaproteobacteria</taxon>
        <taxon>sulfur-oxidizing symbionts</taxon>
    </lineage>
</organism>
<dbReference type="GO" id="GO:0071111">
    <property type="term" value="F:cyclic-guanylate-specific phosphodiesterase activity"/>
    <property type="evidence" value="ECO:0007669"/>
    <property type="project" value="InterPro"/>
</dbReference>
<dbReference type="SMART" id="SM00052">
    <property type="entry name" value="EAL"/>
    <property type="match status" value="1"/>
</dbReference>
<feature type="domain" description="EAL" evidence="3">
    <location>
        <begin position="159"/>
        <end position="412"/>
    </location>
</feature>
<dbReference type="AlphaFoldDB" id="G2DCL8"/>
<evidence type="ECO:0000259" key="2">
    <source>
        <dbReference type="PROSITE" id="PS50110"/>
    </source>
</evidence>
<dbReference type="EMBL" id="AFOC01000031">
    <property type="protein sequence ID" value="EGV51602.1"/>
    <property type="molecule type" value="Genomic_DNA"/>
</dbReference>
<proteinExistence type="predicted"/>
<reference evidence="4" key="1">
    <citation type="journal article" date="2011" name="ISME J.">
        <title>The endosymbionts of the deep-sea tubeworms Riftia pachyptila and Tevnia jerichonana share an identical physiology as revealed by proteogenomic analyses.</title>
        <authorList>
            <person name="Gardebrecht A."/>
            <person name="Markert S."/>
            <person name="Felbeck H."/>
            <person name="Thuermer A."/>
            <person name="Albrecht D."/>
            <person name="Wollherr A."/>
            <person name="Kabisch J."/>
            <person name="Lehmann R."/>
            <person name="Daniel R."/>
            <person name="Liesegang H."/>
            <person name="Hecker M."/>
            <person name="Sievert S.M."/>
            <person name="Schweder T."/>
        </authorList>
    </citation>
    <scope>NUCLEOTIDE SEQUENCE [LARGE SCALE GENOMIC DNA]</scope>
</reference>
<dbReference type="Gene3D" id="3.20.20.450">
    <property type="entry name" value="EAL domain"/>
    <property type="match status" value="1"/>
</dbReference>
<protein>
    <submittedName>
        <fullName evidence="4">Regulatory protein for cyclic-di-GMP, EAL domain</fullName>
    </submittedName>
</protein>
<dbReference type="SUPFAM" id="SSF141868">
    <property type="entry name" value="EAL domain-like"/>
    <property type="match status" value="1"/>
</dbReference>